<name>A0ABY4KD42_9FLAO</name>
<gene>
    <name evidence="1" type="ORF">M0M57_11310</name>
</gene>
<accession>A0ABY4KD42</accession>
<dbReference type="RefSeq" id="WP_248433137.1">
    <property type="nucleotide sequence ID" value="NZ_CP096205.1"/>
</dbReference>
<protein>
    <submittedName>
        <fullName evidence="1">Uncharacterized protein</fullName>
    </submittedName>
</protein>
<dbReference type="EMBL" id="CP096205">
    <property type="protein sequence ID" value="UPQ78210.1"/>
    <property type="molecule type" value="Genomic_DNA"/>
</dbReference>
<organism evidence="1 2">
    <name type="scientific">Flavobacterium azooxidireducens</name>
    <dbReference type="NCBI Taxonomy" id="1871076"/>
    <lineage>
        <taxon>Bacteria</taxon>
        <taxon>Pseudomonadati</taxon>
        <taxon>Bacteroidota</taxon>
        <taxon>Flavobacteriia</taxon>
        <taxon>Flavobacteriales</taxon>
        <taxon>Flavobacteriaceae</taxon>
        <taxon>Flavobacterium</taxon>
    </lineage>
</organism>
<dbReference type="Proteomes" id="UP000830583">
    <property type="component" value="Chromosome"/>
</dbReference>
<evidence type="ECO:0000313" key="2">
    <source>
        <dbReference type="Proteomes" id="UP000830583"/>
    </source>
</evidence>
<reference evidence="1" key="1">
    <citation type="submission" date="2022-04" db="EMBL/GenBank/DDBJ databases">
        <title>Consumption of N2O by Flavobacterium azooxidireducens sp. nov. isolated from Decomposing Leaf Litter of Phragmites australis (Cav.).</title>
        <authorList>
            <person name="Behrendt U."/>
            <person name="Spanner T."/>
            <person name="Augustin J."/>
            <person name="Horn M.A."/>
            <person name="Kolb S."/>
            <person name="Ulrich A."/>
        </authorList>
    </citation>
    <scope>NUCLEOTIDE SEQUENCE</scope>
    <source>
        <strain evidence="1">IGB 4-14</strain>
    </source>
</reference>
<keyword evidence="2" id="KW-1185">Reference proteome</keyword>
<evidence type="ECO:0000313" key="1">
    <source>
        <dbReference type="EMBL" id="UPQ78210.1"/>
    </source>
</evidence>
<sequence>MNKLNIQAFNIEGKTKEDIINLISNLPFYESDKEANSKKRKRWVVNPENLSGEVLSKLYVNEDIIIGFNFNEAFGNDLQLHHLERELQLVDVYEFPLLESHKTIPFMEKIINKEPLQFHWQNTNPLHEKYAHPFFKNVLGFKNSNFFIRPEDLGLAFPYQHPEFKDVKEKVLIIENLYFKKSHLIAYKVFNPIKYEYKTVWSMEFYDYLKNLTTVN</sequence>
<proteinExistence type="predicted"/>